<proteinExistence type="predicted"/>
<protein>
    <submittedName>
        <fullName evidence="2">Uncharacterized protein</fullName>
    </submittedName>
</protein>
<feature type="chain" id="PRO_5032452819" evidence="1">
    <location>
        <begin position="26"/>
        <end position="347"/>
    </location>
</feature>
<evidence type="ECO:0000313" key="2">
    <source>
        <dbReference type="EMBL" id="MBB5959669.1"/>
    </source>
</evidence>
<accession>A0A841CQU7</accession>
<dbReference type="SUPFAM" id="SSF50494">
    <property type="entry name" value="Trypsin-like serine proteases"/>
    <property type="match status" value="1"/>
</dbReference>
<organism evidence="2 3">
    <name type="scientific">Saccharothrix tamanrassetensis</name>
    <dbReference type="NCBI Taxonomy" id="1051531"/>
    <lineage>
        <taxon>Bacteria</taxon>
        <taxon>Bacillati</taxon>
        <taxon>Actinomycetota</taxon>
        <taxon>Actinomycetes</taxon>
        <taxon>Pseudonocardiales</taxon>
        <taxon>Pseudonocardiaceae</taxon>
        <taxon>Saccharothrix</taxon>
    </lineage>
</organism>
<name>A0A841CQU7_9PSEU</name>
<evidence type="ECO:0000313" key="3">
    <source>
        <dbReference type="Proteomes" id="UP000547510"/>
    </source>
</evidence>
<dbReference type="InterPro" id="IPR043504">
    <property type="entry name" value="Peptidase_S1_PA_chymotrypsin"/>
</dbReference>
<keyword evidence="1" id="KW-0732">Signal</keyword>
<evidence type="ECO:0000256" key="1">
    <source>
        <dbReference type="SAM" id="SignalP"/>
    </source>
</evidence>
<dbReference type="RefSeq" id="WP_184696780.1">
    <property type="nucleotide sequence ID" value="NZ_JACHJN010000012.1"/>
</dbReference>
<gene>
    <name evidence="2" type="ORF">FHS29_006290</name>
</gene>
<sequence>MRIPFVRTTLAAAALLAVAVTPARSSTEPAKDELPGLAYESEYYERVLAEEAASAPVFEVAPEVTAAKKSIQARVQAFVDANGTRYTFATSSDPTLGKVVLVTDAPRDVVSGLVGADAEHVNVIGNGVTDTSRKYDTAPFWGGAGLKFPGEVPCSSGYVVQDGAAKRYMVTVAHCYHVVNQSVWVEQAPAFAQNVPEHVGWVLKQGLATGHDIALIGGKTYTGRIYSGGTNSTTSRAVATASDPLENVWTYCHSGRTTGEQCGHGVVDLDAQFCSSSGCKQPVAKFKGGTLNDGGDSGAPFYSRFADGSVAIRGHVIGRDFGVDQAGYAEKYSRVKAKYGVSIVPGA</sequence>
<reference evidence="2 3" key="1">
    <citation type="submission" date="2020-08" db="EMBL/GenBank/DDBJ databases">
        <title>Genomic Encyclopedia of Type Strains, Phase III (KMG-III): the genomes of soil and plant-associated and newly described type strains.</title>
        <authorList>
            <person name="Whitman W."/>
        </authorList>
    </citation>
    <scope>NUCLEOTIDE SEQUENCE [LARGE SCALE GENOMIC DNA]</scope>
    <source>
        <strain evidence="2 3">CECT 8640</strain>
    </source>
</reference>
<keyword evidence="3" id="KW-1185">Reference proteome</keyword>
<feature type="signal peptide" evidence="1">
    <location>
        <begin position="1"/>
        <end position="25"/>
    </location>
</feature>
<dbReference type="AlphaFoldDB" id="A0A841CQU7"/>
<dbReference type="Gene3D" id="2.40.10.10">
    <property type="entry name" value="Trypsin-like serine proteases"/>
    <property type="match status" value="2"/>
</dbReference>
<comment type="caution">
    <text evidence="2">The sequence shown here is derived from an EMBL/GenBank/DDBJ whole genome shotgun (WGS) entry which is preliminary data.</text>
</comment>
<dbReference type="EMBL" id="JACHJN010000012">
    <property type="protein sequence ID" value="MBB5959669.1"/>
    <property type="molecule type" value="Genomic_DNA"/>
</dbReference>
<dbReference type="InterPro" id="IPR009003">
    <property type="entry name" value="Peptidase_S1_PA"/>
</dbReference>
<dbReference type="Proteomes" id="UP000547510">
    <property type="component" value="Unassembled WGS sequence"/>
</dbReference>